<comment type="caution">
    <text evidence="2">The sequence shown here is derived from an EMBL/GenBank/DDBJ whole genome shotgun (WGS) entry which is preliminary data.</text>
</comment>
<sequence>MLKLAIVLILPAIVVMIVFKNYWMNIFKNYLMNIFESNTNGMSDKFQDENDLIDIQNEIASVIDENWKLNKAEAEVLLQYYSIMQISNDFKRDEYLTERKTRIAKECICYMKLSNLSEYYNNQINLLKAKLGSR</sequence>
<organism evidence="2 3">
    <name type="scientific">Thomasclavelia ramosa</name>
    <dbReference type="NCBI Taxonomy" id="1547"/>
    <lineage>
        <taxon>Bacteria</taxon>
        <taxon>Bacillati</taxon>
        <taxon>Bacillota</taxon>
        <taxon>Erysipelotrichia</taxon>
        <taxon>Erysipelotrichales</taxon>
        <taxon>Coprobacillaceae</taxon>
        <taxon>Thomasclavelia</taxon>
    </lineage>
</organism>
<dbReference type="EMBL" id="QUSL01000005">
    <property type="protein sequence ID" value="RGD86434.1"/>
    <property type="molecule type" value="Genomic_DNA"/>
</dbReference>
<evidence type="ECO:0000313" key="2">
    <source>
        <dbReference type="EMBL" id="RGD86434.1"/>
    </source>
</evidence>
<accession>A0A3E3EEU1</accession>
<name>A0A3E3EEU1_9FIRM</name>
<protein>
    <submittedName>
        <fullName evidence="2">Uncharacterized protein</fullName>
    </submittedName>
</protein>
<dbReference type="RefSeq" id="WP_117580734.1">
    <property type="nucleotide sequence ID" value="NZ_CP176642.1"/>
</dbReference>
<keyword evidence="1" id="KW-0812">Transmembrane</keyword>
<dbReference type="Proteomes" id="UP000261032">
    <property type="component" value="Unassembled WGS sequence"/>
</dbReference>
<proteinExistence type="predicted"/>
<evidence type="ECO:0000313" key="3">
    <source>
        <dbReference type="Proteomes" id="UP000261032"/>
    </source>
</evidence>
<feature type="transmembrane region" description="Helical" evidence="1">
    <location>
        <begin position="6"/>
        <end position="23"/>
    </location>
</feature>
<keyword evidence="1" id="KW-1133">Transmembrane helix</keyword>
<reference evidence="2 3" key="1">
    <citation type="submission" date="2018-08" db="EMBL/GenBank/DDBJ databases">
        <title>A genome reference for cultivated species of the human gut microbiota.</title>
        <authorList>
            <person name="Zou Y."/>
            <person name="Xue W."/>
            <person name="Luo G."/>
        </authorList>
    </citation>
    <scope>NUCLEOTIDE SEQUENCE [LARGE SCALE GENOMIC DNA]</scope>
    <source>
        <strain evidence="2 3">OM06-4</strain>
    </source>
</reference>
<keyword evidence="1" id="KW-0472">Membrane</keyword>
<dbReference type="AlphaFoldDB" id="A0A3E3EEU1"/>
<gene>
    <name evidence="2" type="ORF">DXB93_04440</name>
</gene>
<evidence type="ECO:0000256" key="1">
    <source>
        <dbReference type="SAM" id="Phobius"/>
    </source>
</evidence>